<sequence>MARSKSNIVIEGLSGKIGNLVFRRRKKDGKVFVSAAPSPHKVAPTEAKKKVNDRFQQAVMYGKSVVANPDLKSLYAQKTSGGQTAFNVAVADYLNAPTIEEIDLSNYTGQVGSVIRVKATDNFKVARVLVTIKGANGVLLESDEAVEDIENEFYWTYTATEQNSLPGGTRVTVIASDLPQNKTTLEKVL</sequence>
<organism evidence="1 2">
    <name type="scientific">Paludibacter propionicigenes (strain DSM 17365 / JCM 13257 / WB4)</name>
    <dbReference type="NCBI Taxonomy" id="694427"/>
    <lineage>
        <taxon>Bacteria</taxon>
        <taxon>Pseudomonadati</taxon>
        <taxon>Bacteroidota</taxon>
        <taxon>Bacteroidia</taxon>
        <taxon>Bacteroidales</taxon>
        <taxon>Paludibacteraceae</taxon>
        <taxon>Paludibacter</taxon>
    </lineage>
</organism>
<gene>
    <name evidence="1" type="ordered locus">Palpr_2509</name>
</gene>
<dbReference type="HOGENOM" id="CLU_099764_0_0_10"/>
<dbReference type="OrthoDB" id="880927at2"/>
<dbReference type="eggNOG" id="ENOG5031D0J">
    <property type="taxonomic scope" value="Bacteria"/>
</dbReference>
<evidence type="ECO:0000313" key="2">
    <source>
        <dbReference type="Proteomes" id="UP000008718"/>
    </source>
</evidence>
<keyword evidence="2" id="KW-1185">Reference proteome</keyword>
<evidence type="ECO:0000313" key="1">
    <source>
        <dbReference type="EMBL" id="ADQ80641.1"/>
    </source>
</evidence>
<dbReference type="RefSeq" id="WP_013446010.1">
    <property type="nucleotide sequence ID" value="NC_014734.1"/>
</dbReference>
<dbReference type="AlphaFoldDB" id="E4T7E7"/>
<dbReference type="Proteomes" id="UP000008718">
    <property type="component" value="Chromosome"/>
</dbReference>
<dbReference type="KEGG" id="ppn:Palpr_2509"/>
<dbReference type="EMBL" id="CP002345">
    <property type="protein sequence ID" value="ADQ80641.1"/>
    <property type="molecule type" value="Genomic_DNA"/>
</dbReference>
<proteinExistence type="predicted"/>
<reference key="1">
    <citation type="submission" date="2010-11" db="EMBL/GenBank/DDBJ databases">
        <title>The complete genome of Paludibacter propionicigenes DSM 17365.</title>
        <authorList>
            <consortium name="US DOE Joint Genome Institute (JGI-PGF)"/>
            <person name="Lucas S."/>
            <person name="Copeland A."/>
            <person name="Lapidus A."/>
            <person name="Bruce D."/>
            <person name="Goodwin L."/>
            <person name="Pitluck S."/>
            <person name="Kyrpides N."/>
            <person name="Mavromatis K."/>
            <person name="Ivanova N."/>
            <person name="Munk A.C."/>
            <person name="Brettin T."/>
            <person name="Detter J.C."/>
            <person name="Han C."/>
            <person name="Tapia R."/>
            <person name="Land M."/>
            <person name="Hauser L."/>
            <person name="Markowitz V."/>
            <person name="Cheng J.-F."/>
            <person name="Hugenholtz P."/>
            <person name="Woyke T."/>
            <person name="Wu D."/>
            <person name="Gronow S."/>
            <person name="Wellnitz S."/>
            <person name="Brambilla E."/>
            <person name="Klenk H.-P."/>
            <person name="Eisen J.A."/>
        </authorList>
    </citation>
    <scope>NUCLEOTIDE SEQUENCE</scope>
    <source>
        <strain>WB4</strain>
    </source>
</reference>
<reference evidence="1 2" key="2">
    <citation type="journal article" date="2011" name="Stand. Genomic Sci.">
        <title>Complete genome sequence of Paludibacter propionicigenes type strain (WB4).</title>
        <authorList>
            <person name="Gronow S."/>
            <person name="Munk C."/>
            <person name="Lapidus A."/>
            <person name="Nolan M."/>
            <person name="Lucas S."/>
            <person name="Hammon N."/>
            <person name="Deshpande S."/>
            <person name="Cheng J.F."/>
            <person name="Tapia R."/>
            <person name="Han C."/>
            <person name="Goodwin L."/>
            <person name="Pitluck S."/>
            <person name="Liolios K."/>
            <person name="Ivanova N."/>
            <person name="Mavromatis K."/>
            <person name="Mikhailova N."/>
            <person name="Pati A."/>
            <person name="Chen A."/>
            <person name="Palaniappan K."/>
            <person name="Land M."/>
            <person name="Hauser L."/>
            <person name="Chang Y.J."/>
            <person name="Jeffries C.D."/>
            <person name="Brambilla E."/>
            <person name="Rohde M."/>
            <person name="Goker M."/>
            <person name="Detter J.C."/>
            <person name="Woyke T."/>
            <person name="Bristow J."/>
            <person name="Eisen J.A."/>
            <person name="Markowitz V."/>
            <person name="Hugenholtz P."/>
            <person name="Kyrpides N.C."/>
            <person name="Klenk H.P."/>
        </authorList>
    </citation>
    <scope>NUCLEOTIDE SEQUENCE [LARGE SCALE GENOMIC DNA]</scope>
    <source>
        <strain evidence="2">DSM 17365 / JCM 13257 / WB4</strain>
    </source>
</reference>
<accession>E4T7E7</accession>
<name>E4T7E7_PALPW</name>
<protein>
    <submittedName>
        <fullName evidence="1">Uncharacterized protein</fullName>
    </submittedName>
</protein>